<proteinExistence type="predicted"/>
<protein>
    <recommendedName>
        <fullName evidence="3">EAL domain-containing protein</fullName>
    </recommendedName>
</protein>
<comment type="caution">
    <text evidence="1">The sequence shown here is derived from an EMBL/GenBank/DDBJ whole genome shotgun (WGS) entry which is preliminary data.</text>
</comment>
<dbReference type="RefSeq" id="WP_109871889.1">
    <property type="nucleotide sequence ID" value="NZ_QGNA01000004.1"/>
</dbReference>
<keyword evidence="2" id="KW-1185">Reference proteome</keyword>
<evidence type="ECO:0000313" key="2">
    <source>
        <dbReference type="Proteomes" id="UP000245765"/>
    </source>
</evidence>
<dbReference type="Proteomes" id="UP000245765">
    <property type="component" value="Unassembled WGS sequence"/>
</dbReference>
<sequence length="347" mass="35352">MIGKALRDPAPPPGAAPADDRLLQALRRMQGAPGRVVLRVEEAAPHRRKVARALLQEGALAAGGQVLDGPRGDLLLVGAEAGRAERLRRLLERLVGPAGTLTWSLEHDGAALRDYAEGAPAAAPCQAPAGPSLASLDGHLAGLDVTAFTRRTQGPNPGGRPAPRFLRLEPDRARLAGAMGLLGGDADLLDHAARHFAARLLAALARPEQARALLGAGGPARLHLPLPADLPTRPGAGAAPGTLVATLPLAAAADPAALEASRARLEAAGIGLELDGLDAESLALLDPRILPPVLLRLRWSAALAAPDARATLAALDPARIVLAGAEDAAAHRFAAAVGIVQVEGVAA</sequence>
<evidence type="ECO:0000313" key="1">
    <source>
        <dbReference type="EMBL" id="PWS35522.1"/>
    </source>
</evidence>
<dbReference type="EMBL" id="QGNA01000004">
    <property type="protein sequence ID" value="PWS35522.1"/>
    <property type="molecule type" value="Genomic_DNA"/>
</dbReference>
<evidence type="ECO:0008006" key="3">
    <source>
        <dbReference type="Google" id="ProtNLM"/>
    </source>
</evidence>
<reference evidence="2" key="1">
    <citation type="submission" date="2018-05" db="EMBL/GenBank/DDBJ databases">
        <authorList>
            <person name="Du Z."/>
            <person name="Wang X."/>
        </authorList>
    </citation>
    <scope>NUCLEOTIDE SEQUENCE [LARGE SCALE GENOMIC DNA]</scope>
    <source>
        <strain evidence="2">CQN31</strain>
    </source>
</reference>
<dbReference type="OrthoDB" id="10009089at2"/>
<name>A0A317FAJ7_9PROT</name>
<accession>A0A317FAJ7</accession>
<gene>
    <name evidence="1" type="ORF">DFH01_18130</name>
</gene>
<dbReference type="AlphaFoldDB" id="A0A317FAJ7"/>
<organism evidence="1 2">
    <name type="scientific">Falsiroseomonas bella</name>
    <dbReference type="NCBI Taxonomy" id="2184016"/>
    <lineage>
        <taxon>Bacteria</taxon>
        <taxon>Pseudomonadati</taxon>
        <taxon>Pseudomonadota</taxon>
        <taxon>Alphaproteobacteria</taxon>
        <taxon>Acetobacterales</taxon>
        <taxon>Roseomonadaceae</taxon>
        <taxon>Falsiroseomonas</taxon>
    </lineage>
</organism>